<protein>
    <submittedName>
        <fullName evidence="2">Uncharacterized protein</fullName>
    </submittedName>
</protein>
<comment type="caution">
    <text evidence="2">The sequence shown here is derived from an EMBL/GenBank/DDBJ whole genome shotgun (WGS) entry which is preliminary data.</text>
</comment>
<dbReference type="AlphaFoldDB" id="A0A1C1A826"/>
<dbReference type="EMBL" id="LYPC01000010">
    <property type="protein sequence ID" value="OCT16689.1"/>
    <property type="molecule type" value="Genomic_DNA"/>
</dbReference>
<accession>A0A1C1A826</accession>
<evidence type="ECO:0000313" key="2">
    <source>
        <dbReference type="EMBL" id="OCT16689.1"/>
    </source>
</evidence>
<organism evidence="2 3">
    <name type="scientific">Paenibacillus pectinilyticus</name>
    <dbReference type="NCBI Taxonomy" id="512399"/>
    <lineage>
        <taxon>Bacteria</taxon>
        <taxon>Bacillati</taxon>
        <taxon>Bacillota</taxon>
        <taxon>Bacilli</taxon>
        <taxon>Bacillales</taxon>
        <taxon>Paenibacillaceae</taxon>
        <taxon>Paenibacillus</taxon>
    </lineage>
</organism>
<gene>
    <name evidence="2" type="ORF">A8709_08450</name>
</gene>
<keyword evidence="3" id="KW-1185">Reference proteome</keyword>
<proteinExistence type="predicted"/>
<sequence length="134" mass="15439">MKFSWKYVLLLVLVIIVVFVGTSYLPHRLIHKAAEVSKIIIFNGGTGVELELTNKDDIEHIINNLRGITFQKGKSSFGYMGFSFKTTVYDKKGKPVKQLIINSEDTVRYKGYFYKAKGSLIDYTYIKKKFEKLN</sequence>
<dbReference type="OrthoDB" id="1859262at2"/>
<dbReference type="STRING" id="512399.A8709_08450"/>
<reference evidence="3" key="1">
    <citation type="submission" date="2016-05" db="EMBL/GenBank/DDBJ databases">
        <title>Paenibacillus oryzae. sp. nov., isolated from the rice root.</title>
        <authorList>
            <person name="Zhang J."/>
            <person name="Zhang X."/>
        </authorList>
    </citation>
    <scope>NUCLEOTIDE SEQUENCE [LARGE SCALE GENOMIC DNA]</scope>
    <source>
        <strain evidence="3">KCTC13222</strain>
    </source>
</reference>
<dbReference type="Proteomes" id="UP000093309">
    <property type="component" value="Unassembled WGS sequence"/>
</dbReference>
<feature type="transmembrane region" description="Helical" evidence="1">
    <location>
        <begin position="7"/>
        <end position="25"/>
    </location>
</feature>
<evidence type="ECO:0000256" key="1">
    <source>
        <dbReference type="SAM" id="Phobius"/>
    </source>
</evidence>
<keyword evidence="1" id="KW-0472">Membrane</keyword>
<name>A0A1C1A826_9BACL</name>
<keyword evidence="1" id="KW-1133">Transmembrane helix</keyword>
<keyword evidence="1" id="KW-0812">Transmembrane</keyword>
<evidence type="ECO:0000313" key="3">
    <source>
        <dbReference type="Proteomes" id="UP000093309"/>
    </source>
</evidence>